<keyword evidence="2" id="KW-1185">Reference proteome</keyword>
<evidence type="ECO:0000313" key="1">
    <source>
        <dbReference type="EMBL" id="MCP2269814.1"/>
    </source>
</evidence>
<name>A0ABT1IAZ3_9PSEU</name>
<dbReference type="RefSeq" id="WP_253886782.1">
    <property type="nucleotide sequence ID" value="NZ_BAAAVB010000012.1"/>
</dbReference>
<gene>
    <name evidence="1" type="ORF">LV75_002303</name>
</gene>
<comment type="caution">
    <text evidence="1">The sequence shown here is derived from an EMBL/GenBank/DDBJ whole genome shotgun (WGS) entry which is preliminary data.</text>
</comment>
<reference evidence="1 2" key="1">
    <citation type="submission" date="2022-06" db="EMBL/GenBank/DDBJ databases">
        <title>Genomic Encyclopedia of Archaeal and Bacterial Type Strains, Phase II (KMG-II): from individual species to whole genera.</title>
        <authorList>
            <person name="Goeker M."/>
        </authorList>
    </citation>
    <scope>NUCLEOTIDE SEQUENCE [LARGE SCALE GENOMIC DNA]</scope>
    <source>
        <strain evidence="1 2">DSM 44255</strain>
    </source>
</reference>
<dbReference type="EMBL" id="JAMTCO010000005">
    <property type="protein sequence ID" value="MCP2269814.1"/>
    <property type="molecule type" value="Genomic_DNA"/>
</dbReference>
<dbReference type="Proteomes" id="UP001205185">
    <property type="component" value="Unassembled WGS sequence"/>
</dbReference>
<evidence type="ECO:0000313" key="2">
    <source>
        <dbReference type="Proteomes" id="UP001205185"/>
    </source>
</evidence>
<protein>
    <submittedName>
        <fullName evidence="1">Uncharacterized protein</fullName>
    </submittedName>
</protein>
<proteinExistence type="predicted"/>
<accession>A0ABT1IAZ3</accession>
<organism evidence="1 2">
    <name type="scientific">Actinokineospora diospyrosa</name>
    <dbReference type="NCBI Taxonomy" id="103728"/>
    <lineage>
        <taxon>Bacteria</taxon>
        <taxon>Bacillati</taxon>
        <taxon>Actinomycetota</taxon>
        <taxon>Actinomycetes</taxon>
        <taxon>Pseudonocardiales</taxon>
        <taxon>Pseudonocardiaceae</taxon>
        <taxon>Actinokineospora</taxon>
    </lineage>
</organism>
<sequence length="175" mass="18700">MSGLLGRLFGGAPKGFTGTLEREEAVAAWAPERGGGVLVATSLGLWVPTDDGPRRIGWHLVSKATWAAGVFVITEADEVEHAGDAVLLADRAPLRFVVEQPGKLPKAVHSRVTSSIRTRHRRDLPDGGAWFVQRKVPGRDGTVLQVRPDPGTDVALVREIAQEVAQRMGEGLADG</sequence>